<dbReference type="Proteomes" id="UP000019140">
    <property type="component" value="Unassembled WGS sequence"/>
</dbReference>
<gene>
    <name evidence="6" type="ORF">ETSY2_05415</name>
</gene>
<comment type="similarity">
    <text evidence="1">Belongs to the ABC transporter superfamily.</text>
</comment>
<dbReference type="SUPFAM" id="SSF52540">
    <property type="entry name" value="P-loop containing nucleoside triphosphate hydrolases"/>
    <property type="match status" value="1"/>
</dbReference>
<comment type="caution">
    <text evidence="6">The sequence shown here is derived from an EMBL/GenBank/DDBJ whole genome shotgun (WGS) entry which is preliminary data.</text>
</comment>
<dbReference type="CDD" id="cd03230">
    <property type="entry name" value="ABC_DR_subfamily_A"/>
    <property type="match status" value="1"/>
</dbReference>
<dbReference type="InterPro" id="IPR027417">
    <property type="entry name" value="P-loop_NTPase"/>
</dbReference>
<dbReference type="Pfam" id="PF00005">
    <property type="entry name" value="ABC_tran"/>
    <property type="match status" value="1"/>
</dbReference>
<dbReference type="EMBL" id="AZHX01000224">
    <property type="protein sequence ID" value="ETX08440.1"/>
    <property type="molecule type" value="Genomic_DNA"/>
</dbReference>
<dbReference type="PANTHER" id="PTHR43335">
    <property type="entry name" value="ABC TRANSPORTER, ATP-BINDING PROTEIN"/>
    <property type="match status" value="1"/>
</dbReference>
<organism evidence="6 7">
    <name type="scientific">Candidatus Entotheonella gemina</name>
    <dbReference type="NCBI Taxonomy" id="1429439"/>
    <lineage>
        <taxon>Bacteria</taxon>
        <taxon>Pseudomonadati</taxon>
        <taxon>Nitrospinota/Tectimicrobiota group</taxon>
        <taxon>Candidatus Tectimicrobiota</taxon>
        <taxon>Candidatus Entotheonellia</taxon>
        <taxon>Candidatus Entotheonellales</taxon>
        <taxon>Candidatus Entotheonellaceae</taxon>
        <taxon>Candidatus Entotheonella</taxon>
    </lineage>
</organism>
<keyword evidence="3" id="KW-0547">Nucleotide-binding</keyword>
<evidence type="ECO:0000313" key="7">
    <source>
        <dbReference type="Proteomes" id="UP000019140"/>
    </source>
</evidence>
<name>W4ME32_9BACT</name>
<feature type="domain" description="ABC transporter" evidence="5">
    <location>
        <begin position="2"/>
        <end position="231"/>
    </location>
</feature>
<accession>W4ME32</accession>
<dbReference type="HOGENOM" id="CLU_000604_1_2_7"/>
<dbReference type="SMART" id="SM00382">
    <property type="entry name" value="AAA"/>
    <property type="match status" value="1"/>
</dbReference>
<evidence type="ECO:0000256" key="3">
    <source>
        <dbReference type="ARBA" id="ARBA00022741"/>
    </source>
</evidence>
<evidence type="ECO:0000259" key="5">
    <source>
        <dbReference type="PROSITE" id="PS50893"/>
    </source>
</evidence>
<keyword evidence="4" id="KW-0067">ATP-binding</keyword>
<dbReference type="InterPro" id="IPR003593">
    <property type="entry name" value="AAA+_ATPase"/>
</dbReference>
<dbReference type="Gene3D" id="3.40.50.300">
    <property type="entry name" value="P-loop containing nucleotide triphosphate hydrolases"/>
    <property type="match status" value="1"/>
</dbReference>
<keyword evidence="7" id="KW-1185">Reference proteome</keyword>
<reference evidence="6 7" key="1">
    <citation type="journal article" date="2014" name="Nature">
        <title>An environmental bacterial taxon with a large and distinct metabolic repertoire.</title>
        <authorList>
            <person name="Wilson M.C."/>
            <person name="Mori T."/>
            <person name="Ruckert C."/>
            <person name="Uria A.R."/>
            <person name="Helf M.J."/>
            <person name="Takada K."/>
            <person name="Gernert C."/>
            <person name="Steffens U.A."/>
            <person name="Heycke N."/>
            <person name="Schmitt S."/>
            <person name="Rinke C."/>
            <person name="Helfrich E.J."/>
            <person name="Brachmann A.O."/>
            <person name="Gurgui C."/>
            <person name="Wakimoto T."/>
            <person name="Kracht M."/>
            <person name="Crusemann M."/>
            <person name="Hentschel U."/>
            <person name="Abe I."/>
            <person name="Matsunaga S."/>
            <person name="Kalinowski J."/>
            <person name="Takeyama H."/>
            <person name="Piel J."/>
        </authorList>
    </citation>
    <scope>NUCLEOTIDE SEQUENCE [LARGE SCALE GENOMIC DNA]</scope>
    <source>
        <strain evidence="7">TSY2</strain>
    </source>
</reference>
<keyword evidence="2" id="KW-0813">Transport</keyword>
<dbReference type="PANTHER" id="PTHR43335:SF4">
    <property type="entry name" value="ABC TRANSPORTER, ATP-BINDING PROTEIN"/>
    <property type="match status" value="1"/>
</dbReference>
<sequence length="326" mass="35081">MIVLESVSKRYGAKTVVDQVSFTVKPGEVLGFLGPNGAGKTTTLRMIGGYITAASGRVTVAGYDMATQQTAAARKIGYLPERPPLYDTLDVAAYLKFVAKVKAVPRCRMAAELDRVVAACRLEAVFRQEIFKLSKGYRQRVGLAQALLGKPEILLLDEPTIGLDPAQIQETRDVIRAFGDTHTVMLSTHILQEVTRICHRVAIIDRGRLLAIDTPAGLQRAVEQTHVVTLGVAVPGGQTAASAKALECELLGVDGVEAAHVEPSTDAANLLAATCHVAAKDGIEAAIARAVVPRWELHRLSRQQPTLENIFMHYVGHHTPVAESLA</sequence>
<dbReference type="AlphaFoldDB" id="W4ME32"/>
<dbReference type="GO" id="GO:0005524">
    <property type="term" value="F:ATP binding"/>
    <property type="evidence" value="ECO:0007669"/>
    <property type="project" value="UniProtKB-KW"/>
</dbReference>
<protein>
    <recommendedName>
        <fullName evidence="5">ABC transporter domain-containing protein</fullName>
    </recommendedName>
</protein>
<dbReference type="InterPro" id="IPR003439">
    <property type="entry name" value="ABC_transporter-like_ATP-bd"/>
</dbReference>
<dbReference type="GO" id="GO:0016887">
    <property type="term" value="F:ATP hydrolysis activity"/>
    <property type="evidence" value="ECO:0007669"/>
    <property type="project" value="InterPro"/>
</dbReference>
<proteinExistence type="inferred from homology"/>
<evidence type="ECO:0000313" key="6">
    <source>
        <dbReference type="EMBL" id="ETX08440.1"/>
    </source>
</evidence>
<evidence type="ECO:0000256" key="4">
    <source>
        <dbReference type="ARBA" id="ARBA00022840"/>
    </source>
</evidence>
<evidence type="ECO:0000256" key="2">
    <source>
        <dbReference type="ARBA" id="ARBA00022448"/>
    </source>
</evidence>
<dbReference type="PROSITE" id="PS50893">
    <property type="entry name" value="ABC_TRANSPORTER_2"/>
    <property type="match status" value="1"/>
</dbReference>
<evidence type="ECO:0000256" key="1">
    <source>
        <dbReference type="ARBA" id="ARBA00005417"/>
    </source>
</evidence>